<sequence>MEQTRLGVYNIKLLNKKRRRYESTNLQTPSSTDIFSNSDCCIFYGKRIFFCFNIRNFY</sequence>
<dbReference type="Proteomes" id="UP000002019">
    <property type="component" value="Chromosome"/>
</dbReference>
<protein>
    <submittedName>
        <fullName evidence="1">Uncharacterized protein</fullName>
    </submittedName>
</protein>
<name>B0VGM9_CLOAI</name>
<dbReference type="EMBL" id="CU466930">
    <property type="protein sequence ID" value="CAO80466.1"/>
    <property type="molecule type" value="Genomic_DNA"/>
</dbReference>
<keyword evidence="2" id="KW-1185">Reference proteome</keyword>
<organism evidence="1 2">
    <name type="scientific">Cloacimonas acidaminovorans (strain Evry)</name>
    <dbReference type="NCBI Taxonomy" id="459349"/>
    <lineage>
        <taxon>Bacteria</taxon>
        <taxon>Pseudomonadati</taxon>
        <taxon>Candidatus Cloacimonadota</taxon>
        <taxon>Candidatus Cloacimonadia</taxon>
        <taxon>Candidatus Cloacimonadales</taxon>
        <taxon>Candidatus Cloacimonadaceae</taxon>
        <taxon>Candidatus Cloacimonas</taxon>
    </lineage>
</organism>
<dbReference type="AlphaFoldDB" id="B0VGM9"/>
<dbReference type="KEGG" id="caci:CLOAM0581"/>
<evidence type="ECO:0000313" key="1">
    <source>
        <dbReference type="EMBL" id="CAO80466.1"/>
    </source>
</evidence>
<evidence type="ECO:0000313" key="2">
    <source>
        <dbReference type="Proteomes" id="UP000002019"/>
    </source>
</evidence>
<proteinExistence type="predicted"/>
<dbReference type="HOGENOM" id="CLU_2971172_0_0_0"/>
<reference evidence="1 2" key="1">
    <citation type="journal article" date="2008" name="J. Bacteriol.">
        <title>'Candidatus Cloacamonas acidaminovorans': genome sequence reconstruction provides a first glimpse of a new bacterial division.</title>
        <authorList>
            <person name="Pelletier E."/>
            <person name="Kreimeyer A."/>
            <person name="Bocs S."/>
            <person name="Rouy Z."/>
            <person name="Gyapay G."/>
            <person name="Chouari R."/>
            <person name="Riviere D."/>
            <person name="Ganesan A."/>
            <person name="Daegelen P."/>
            <person name="Sghir A."/>
            <person name="Cohen G.N."/>
            <person name="Medigue C."/>
            <person name="Weissenbach J."/>
            <person name="Le Paslier D."/>
        </authorList>
    </citation>
    <scope>NUCLEOTIDE SEQUENCE [LARGE SCALE GENOMIC DNA]</scope>
    <source>
        <strain evidence="2">Evry</strain>
    </source>
</reference>
<gene>
    <name evidence="1" type="ordered locus">CLOAM0581</name>
</gene>
<accession>B0VGM9</accession>